<proteinExistence type="predicted"/>
<dbReference type="EMBL" id="JNSK01000001">
    <property type="protein sequence ID" value="KGA20847.1"/>
    <property type="molecule type" value="Genomic_DNA"/>
</dbReference>
<gene>
    <name evidence="1" type="ORF">GM50_0695</name>
</gene>
<name>A0A094QBT2_9ZZZZ</name>
<organism evidence="1">
    <name type="scientific">freshwater metagenome</name>
    <dbReference type="NCBI Taxonomy" id="449393"/>
    <lineage>
        <taxon>unclassified sequences</taxon>
        <taxon>metagenomes</taxon>
        <taxon>ecological metagenomes</taxon>
    </lineage>
</organism>
<dbReference type="AlphaFoldDB" id="A0A094QBT2"/>
<evidence type="ECO:0000313" key="1">
    <source>
        <dbReference type="EMBL" id="KGA20847.1"/>
    </source>
</evidence>
<reference evidence="1" key="1">
    <citation type="submission" date="2014-05" db="EMBL/GenBank/DDBJ databases">
        <title>Key roles for freshwater Actinobacteria revealed by deep metagenomic sequencing.</title>
        <authorList>
            <person name="Ghai R."/>
            <person name="Mizuno C.M."/>
            <person name="Picazo A."/>
            <person name="Camacho A."/>
            <person name="Rodriguez-Valera F."/>
        </authorList>
    </citation>
    <scope>NUCLEOTIDE SEQUENCE</scope>
</reference>
<comment type="caution">
    <text evidence="1">The sequence shown here is derived from an EMBL/GenBank/DDBJ whole genome shotgun (WGS) entry which is preliminary data.</text>
</comment>
<sequence>MAIFSAPVASAETFVFSSGPLTNLNPATATINGGFTKFPAGKGLYIQQCNEPVGTARPTICSGTIQVWVSDTARGAAKSTDPVTIKPTTTITGPNGTVDCTKVTCGLFFQVDRFGPTDTSEDKFMPITFAEGTAAPSLAPDVFTVTANGAPLVRNAPSNLTYRSEVTIVATALSGLATEVTSLNANCVIRDGKISALKGSGECAISVKTAGNATVAPTSAIYPFILGLGDQSIAVFPLKVKVKAKLSLPAQTSFGENIKYVTESKNCRITKNTVLGVKKGSCRVTASAAGQDGLWKAFVRNYTIKIG</sequence>
<dbReference type="Gene3D" id="2.60.40.230">
    <property type="entry name" value="Neocarzinostatin-like"/>
    <property type="match status" value="1"/>
</dbReference>
<protein>
    <submittedName>
        <fullName evidence="1">Uncharacterized protein</fullName>
    </submittedName>
</protein>
<accession>A0A094QBT2</accession>